<dbReference type="Pfam" id="PF14833">
    <property type="entry name" value="NAD_binding_11"/>
    <property type="match status" value="1"/>
</dbReference>
<feature type="domain" description="6-phosphogluconate dehydrogenase NADP-binding" evidence="5">
    <location>
        <begin position="12"/>
        <end position="170"/>
    </location>
</feature>
<evidence type="ECO:0000256" key="4">
    <source>
        <dbReference type="PIRSR" id="PIRSR000103-1"/>
    </source>
</evidence>
<dbReference type="InterPro" id="IPR013328">
    <property type="entry name" value="6PGD_dom2"/>
</dbReference>
<dbReference type="InterPro" id="IPR008927">
    <property type="entry name" value="6-PGluconate_DH-like_C_sf"/>
</dbReference>
<proteinExistence type="inferred from homology"/>
<dbReference type="PANTHER" id="PTHR43060">
    <property type="entry name" value="3-HYDROXYISOBUTYRATE DEHYDROGENASE-LIKE 1, MITOCHONDRIAL-RELATED"/>
    <property type="match status" value="1"/>
</dbReference>
<dbReference type="SUPFAM" id="SSF51735">
    <property type="entry name" value="NAD(P)-binding Rossmann-fold domains"/>
    <property type="match status" value="1"/>
</dbReference>
<reference evidence="7 8" key="1">
    <citation type="submission" date="2020-06" db="EMBL/GenBank/DDBJ databases">
        <title>Genome mining for natural products.</title>
        <authorList>
            <person name="Zhang B."/>
            <person name="Shi J."/>
            <person name="Ge H."/>
        </authorList>
    </citation>
    <scope>NUCLEOTIDE SEQUENCE [LARGE SCALE GENOMIC DNA]</scope>
    <source>
        <strain evidence="7 8">NA02069</strain>
    </source>
</reference>
<gene>
    <name evidence="7" type="ORF">HUT05_07945</name>
</gene>
<dbReference type="InterPro" id="IPR029154">
    <property type="entry name" value="HIBADH-like_NADP-bd"/>
</dbReference>
<comment type="similarity">
    <text evidence="1">Belongs to the HIBADH-related family.</text>
</comment>
<keyword evidence="2" id="KW-0560">Oxidoreductase</keyword>
<dbReference type="AlphaFoldDB" id="A0A7H8T1P1"/>
<dbReference type="InterPro" id="IPR015815">
    <property type="entry name" value="HIBADH-related"/>
</dbReference>
<dbReference type="InterPro" id="IPR006115">
    <property type="entry name" value="6PGDH_NADP-bd"/>
</dbReference>
<keyword evidence="3" id="KW-0520">NAD</keyword>
<organism evidence="7 8">
    <name type="scientific">Streptomyces chartreusis</name>
    <dbReference type="NCBI Taxonomy" id="1969"/>
    <lineage>
        <taxon>Bacteria</taxon>
        <taxon>Bacillati</taxon>
        <taxon>Actinomycetota</taxon>
        <taxon>Actinomycetes</taxon>
        <taxon>Kitasatosporales</taxon>
        <taxon>Streptomycetaceae</taxon>
        <taxon>Streptomyces</taxon>
    </lineage>
</organism>
<dbReference type="PIRSF" id="PIRSF000103">
    <property type="entry name" value="HIBADH"/>
    <property type="match status" value="1"/>
</dbReference>
<evidence type="ECO:0000313" key="8">
    <source>
        <dbReference type="Proteomes" id="UP000509418"/>
    </source>
</evidence>
<feature type="active site" evidence="4">
    <location>
        <position position="179"/>
    </location>
</feature>
<dbReference type="GO" id="GO:0051287">
    <property type="term" value="F:NAD binding"/>
    <property type="evidence" value="ECO:0007669"/>
    <property type="project" value="InterPro"/>
</dbReference>
<dbReference type="InterPro" id="IPR036291">
    <property type="entry name" value="NAD(P)-bd_dom_sf"/>
</dbReference>
<dbReference type="RefSeq" id="WP_176574644.1">
    <property type="nucleotide sequence ID" value="NZ_CP056041.1"/>
</dbReference>
<keyword evidence="8" id="KW-1185">Reference proteome</keyword>
<dbReference type="Proteomes" id="UP000509418">
    <property type="component" value="Chromosome"/>
</dbReference>
<dbReference type="GO" id="GO:0016491">
    <property type="term" value="F:oxidoreductase activity"/>
    <property type="evidence" value="ECO:0007669"/>
    <property type="project" value="UniProtKB-KW"/>
</dbReference>
<evidence type="ECO:0000259" key="5">
    <source>
        <dbReference type="Pfam" id="PF03446"/>
    </source>
</evidence>
<evidence type="ECO:0000259" key="6">
    <source>
        <dbReference type="Pfam" id="PF14833"/>
    </source>
</evidence>
<dbReference type="EMBL" id="CP056041">
    <property type="protein sequence ID" value="QKZ17294.1"/>
    <property type="molecule type" value="Genomic_DNA"/>
</dbReference>
<feature type="domain" description="3-hydroxyisobutyrate dehydrogenase-like NAD-binding" evidence="6">
    <location>
        <begin position="173"/>
        <end position="288"/>
    </location>
</feature>
<dbReference type="SUPFAM" id="SSF48179">
    <property type="entry name" value="6-phosphogluconate dehydrogenase C-terminal domain-like"/>
    <property type="match status" value="1"/>
</dbReference>
<dbReference type="PANTHER" id="PTHR43060:SF15">
    <property type="entry name" value="3-HYDROXYISOBUTYRATE DEHYDROGENASE-LIKE 1, MITOCHONDRIAL-RELATED"/>
    <property type="match status" value="1"/>
</dbReference>
<evidence type="ECO:0000256" key="3">
    <source>
        <dbReference type="ARBA" id="ARBA00023027"/>
    </source>
</evidence>
<evidence type="ECO:0000256" key="1">
    <source>
        <dbReference type="ARBA" id="ARBA00009080"/>
    </source>
</evidence>
<dbReference type="Pfam" id="PF03446">
    <property type="entry name" value="NAD_binding_2"/>
    <property type="match status" value="1"/>
</dbReference>
<sequence>MLQQQTEQRPVVGFAGLGVMGGPMAEGLLRAGYSVRVWTRDRTKTERFADRGVIVAGDPHELAEASDIVLSCLLNSDVIRSVYLGDRGLLSGARPGAVFVEHGTFAPQLAVDLFGHAAERDVEFLDAPVTGGQAAAASGQLVIMAGGRKEAVDRVADVLSSFARKVVWAGQPGNGLRLKLINQMLVTVHAVAAGEAAKLIRSAGLDRDAAISVLTSGWGASTMLERSLPLALDGVADQDSSAPLGGLLEAQQLIAAMSDVPLPVFESAAARFGLAVDLGWQRRDLAAMADLPPGGKDQM</sequence>
<evidence type="ECO:0000313" key="7">
    <source>
        <dbReference type="EMBL" id="QKZ17294.1"/>
    </source>
</evidence>
<protein>
    <submittedName>
        <fullName evidence="7">NAD(P)-dependent oxidoreductase</fullName>
    </submittedName>
</protein>
<dbReference type="Gene3D" id="3.40.50.720">
    <property type="entry name" value="NAD(P)-binding Rossmann-like Domain"/>
    <property type="match status" value="1"/>
</dbReference>
<dbReference type="GO" id="GO:0050661">
    <property type="term" value="F:NADP binding"/>
    <property type="evidence" value="ECO:0007669"/>
    <property type="project" value="InterPro"/>
</dbReference>
<accession>A0A7H8T1P1</accession>
<evidence type="ECO:0000256" key="2">
    <source>
        <dbReference type="ARBA" id="ARBA00023002"/>
    </source>
</evidence>
<name>A0A7H8T1P1_STRCX</name>
<dbReference type="Gene3D" id="1.10.1040.10">
    <property type="entry name" value="N-(1-d-carboxylethyl)-l-norvaline Dehydrogenase, domain 2"/>
    <property type="match status" value="1"/>
</dbReference>